<dbReference type="InterPro" id="IPR003439">
    <property type="entry name" value="ABC_transporter-like_ATP-bd"/>
</dbReference>
<reference evidence="11" key="1">
    <citation type="submission" date="2015-12" db="EMBL/GenBank/DDBJ databases">
        <title>Complete genome sequences of two moderately thermophilic Paenibacillus species.</title>
        <authorList>
            <person name="Butler R.III."/>
            <person name="Wang J."/>
            <person name="Stark B.C."/>
            <person name="Pombert J.-F."/>
        </authorList>
    </citation>
    <scope>NUCLEOTIDE SEQUENCE [LARGE SCALE GENOMIC DNA]</scope>
    <source>
        <strain evidence="11">32O-Y</strain>
    </source>
</reference>
<dbReference type="GO" id="GO:0005524">
    <property type="term" value="F:ATP binding"/>
    <property type="evidence" value="ECO:0007669"/>
    <property type="project" value="UniProtKB-KW"/>
</dbReference>
<dbReference type="InterPro" id="IPR003593">
    <property type="entry name" value="AAA+_ATPase"/>
</dbReference>
<dbReference type="CDD" id="cd03216">
    <property type="entry name" value="ABC_Carb_Monos_I"/>
    <property type="match status" value="1"/>
</dbReference>
<proteinExistence type="predicted"/>
<dbReference type="InterPro" id="IPR050107">
    <property type="entry name" value="ABC_carbohydrate_import_ATPase"/>
</dbReference>
<evidence type="ECO:0000256" key="3">
    <source>
        <dbReference type="ARBA" id="ARBA00022475"/>
    </source>
</evidence>
<organism evidence="10 11">
    <name type="scientific">Paenibacillus naphthalenovorans</name>
    <dbReference type="NCBI Taxonomy" id="162209"/>
    <lineage>
        <taxon>Bacteria</taxon>
        <taxon>Bacillati</taxon>
        <taxon>Bacillota</taxon>
        <taxon>Bacilli</taxon>
        <taxon>Bacillales</taxon>
        <taxon>Paenibacillaceae</taxon>
        <taxon>Paenibacillus</taxon>
    </lineage>
</organism>
<keyword evidence="8" id="KW-0472">Membrane</keyword>
<evidence type="ECO:0000256" key="2">
    <source>
        <dbReference type="ARBA" id="ARBA00022448"/>
    </source>
</evidence>
<evidence type="ECO:0000256" key="7">
    <source>
        <dbReference type="ARBA" id="ARBA00022967"/>
    </source>
</evidence>
<dbReference type="InterPro" id="IPR027417">
    <property type="entry name" value="P-loop_NTPase"/>
</dbReference>
<keyword evidence="4" id="KW-0677">Repeat</keyword>
<dbReference type="SMART" id="SM00382">
    <property type="entry name" value="AAA"/>
    <property type="match status" value="2"/>
</dbReference>
<evidence type="ECO:0000256" key="1">
    <source>
        <dbReference type="ARBA" id="ARBA00004202"/>
    </source>
</evidence>
<dbReference type="Pfam" id="PF00005">
    <property type="entry name" value="ABC_tran"/>
    <property type="match status" value="2"/>
</dbReference>
<sequence length="500" mass="55467">MSEAYILQMLGIQKEFPGVKALQHVDFELRHGEIHGLVGENGAGKSTLMKILAGIYSQDRGEIRFQGQPLERLTPKLVERLGIHFIHQERYIVPYLTVAESLFLGIEPSITPIKWMKRRSLEKEAEAHLKEKVGLSIAGHRLIGELTVGEQQLIQVCRALLHQPKIIVFDEPTAVLAKREADRLFEMIRDLKERGIGIIYISHYLGEIVQICDRITVFRNGAKINTVDTKGLSIEDIVYMMVGRRLEEQFPEKHLVSGHTLLNVKGLTHETQFRNIDLQVRSGEVVGVTGLMGSGHSSLGQALFDGVGLVGGHIEIEGRHMAGINPERAVSAGIGYLPEDRRRQGIVQNMSVRENITLASLKKISKAGVIRLKQEFRKAAELIERLEIRTPNQEASVNYLSGGNQQKVVLSKWLSSGAKLYIMNQPTAAVDVGAKVEIYSLISSLVKQGAGVLLVTQDLQELIGLSNRILVMYRGEIIRELDGSDVTSDELMLSLMGGGT</sequence>
<evidence type="ECO:0000259" key="9">
    <source>
        <dbReference type="PROSITE" id="PS50893"/>
    </source>
</evidence>
<dbReference type="PROSITE" id="PS50893">
    <property type="entry name" value="ABC_TRANSPORTER_2"/>
    <property type="match status" value="2"/>
</dbReference>
<evidence type="ECO:0000313" key="10">
    <source>
        <dbReference type="EMBL" id="ALS25385.1"/>
    </source>
</evidence>
<name>A0A0U2UGP1_9BACL</name>
<dbReference type="RefSeq" id="WP_062410747.1">
    <property type="nucleotide sequence ID" value="NZ_CP013652.1"/>
</dbReference>
<feature type="domain" description="ABC transporter" evidence="9">
    <location>
        <begin position="7"/>
        <end position="245"/>
    </location>
</feature>
<dbReference type="SUPFAM" id="SSF52540">
    <property type="entry name" value="P-loop containing nucleoside triphosphate hydrolases"/>
    <property type="match status" value="2"/>
</dbReference>
<evidence type="ECO:0000256" key="4">
    <source>
        <dbReference type="ARBA" id="ARBA00022737"/>
    </source>
</evidence>
<evidence type="ECO:0000313" key="11">
    <source>
        <dbReference type="Proteomes" id="UP000061660"/>
    </source>
</evidence>
<keyword evidence="7" id="KW-1278">Translocase</keyword>
<evidence type="ECO:0000256" key="8">
    <source>
        <dbReference type="ARBA" id="ARBA00023136"/>
    </source>
</evidence>
<gene>
    <name evidence="10" type="ORF">IJ22_51260</name>
</gene>
<dbReference type="FunFam" id="3.40.50.300:FF:000127">
    <property type="entry name" value="Ribose import ATP-binding protein RbsA"/>
    <property type="match status" value="1"/>
</dbReference>
<dbReference type="PANTHER" id="PTHR43790">
    <property type="entry name" value="CARBOHYDRATE TRANSPORT ATP-BINDING PROTEIN MG119-RELATED"/>
    <property type="match status" value="1"/>
</dbReference>
<dbReference type="InterPro" id="IPR017871">
    <property type="entry name" value="ABC_transporter-like_CS"/>
</dbReference>
<dbReference type="OrthoDB" id="9766104at2"/>
<dbReference type="PATRIC" id="fig|162209.4.peg.5420"/>
<dbReference type="GO" id="GO:0005886">
    <property type="term" value="C:plasma membrane"/>
    <property type="evidence" value="ECO:0007669"/>
    <property type="project" value="UniProtKB-SubCell"/>
</dbReference>
<evidence type="ECO:0000256" key="6">
    <source>
        <dbReference type="ARBA" id="ARBA00022840"/>
    </source>
</evidence>
<dbReference type="Gene3D" id="3.40.50.300">
    <property type="entry name" value="P-loop containing nucleotide triphosphate hydrolases"/>
    <property type="match status" value="2"/>
</dbReference>
<keyword evidence="11" id="KW-1185">Reference proteome</keyword>
<reference evidence="10 11" key="2">
    <citation type="journal article" date="2016" name="Genome Announc.">
        <title>Complete Genome Sequences of Two Interactive Moderate Thermophiles, Paenibacillus napthalenovorans 32O-Y and Paenibacillus sp. 32O-W.</title>
        <authorList>
            <person name="Butler R.R.III."/>
            <person name="Wang J."/>
            <person name="Stark B.C."/>
            <person name="Pombert J.F."/>
        </authorList>
    </citation>
    <scope>NUCLEOTIDE SEQUENCE [LARGE SCALE GENOMIC DNA]</scope>
    <source>
        <strain evidence="10 11">32O-Y</strain>
    </source>
</reference>
<dbReference type="PROSITE" id="PS00211">
    <property type="entry name" value="ABC_TRANSPORTER_1"/>
    <property type="match status" value="1"/>
</dbReference>
<accession>A0A0U2UGP1</accession>
<keyword evidence="6" id="KW-0067">ATP-binding</keyword>
<dbReference type="CDD" id="cd03215">
    <property type="entry name" value="ABC_Carb_Monos_II"/>
    <property type="match status" value="1"/>
</dbReference>
<dbReference type="Proteomes" id="UP000061660">
    <property type="component" value="Chromosome"/>
</dbReference>
<dbReference type="KEGG" id="pnp:IJ22_51260"/>
<dbReference type="PANTHER" id="PTHR43790:SF9">
    <property type="entry name" value="GALACTOFURANOSE TRANSPORTER ATP-BINDING PROTEIN YTFR"/>
    <property type="match status" value="1"/>
</dbReference>
<protein>
    <submittedName>
        <fullName evidence="10">ABC transporter</fullName>
    </submittedName>
</protein>
<keyword evidence="3" id="KW-1003">Cell membrane</keyword>
<keyword evidence="2" id="KW-0813">Transport</keyword>
<comment type="subcellular location">
    <subcellularLocation>
        <location evidence="1">Cell membrane</location>
        <topology evidence="1">Peripheral membrane protein</topology>
    </subcellularLocation>
</comment>
<dbReference type="EMBL" id="CP013652">
    <property type="protein sequence ID" value="ALS25385.1"/>
    <property type="molecule type" value="Genomic_DNA"/>
</dbReference>
<feature type="domain" description="ABC transporter" evidence="9">
    <location>
        <begin position="256"/>
        <end position="499"/>
    </location>
</feature>
<keyword evidence="5" id="KW-0547">Nucleotide-binding</keyword>
<evidence type="ECO:0000256" key="5">
    <source>
        <dbReference type="ARBA" id="ARBA00022741"/>
    </source>
</evidence>
<dbReference type="STRING" id="162209.IJ22_51260"/>
<dbReference type="AlphaFoldDB" id="A0A0U2UGP1"/>
<dbReference type="GO" id="GO:0016887">
    <property type="term" value="F:ATP hydrolysis activity"/>
    <property type="evidence" value="ECO:0007669"/>
    <property type="project" value="InterPro"/>
</dbReference>